<dbReference type="Pfam" id="PF13419">
    <property type="entry name" value="HAD_2"/>
    <property type="match status" value="1"/>
</dbReference>
<dbReference type="Proteomes" id="UP000241639">
    <property type="component" value="Unassembled WGS sequence"/>
</dbReference>
<protein>
    <submittedName>
        <fullName evidence="1">Pyrophosphatase PpaX</fullName>
    </submittedName>
</protein>
<dbReference type="PANTHER" id="PTHR43434:SF26">
    <property type="entry name" value="PYROPHOSPHATASE PPAX"/>
    <property type="match status" value="1"/>
</dbReference>
<dbReference type="EMBL" id="PZZP01000002">
    <property type="protein sequence ID" value="PTM56646.1"/>
    <property type="molecule type" value="Genomic_DNA"/>
</dbReference>
<accession>A0A2T4Z447</accession>
<dbReference type="FunFam" id="3.40.50.1000:FF:000022">
    <property type="entry name" value="Phosphoglycolate phosphatase"/>
    <property type="match status" value="1"/>
</dbReference>
<dbReference type="Gene3D" id="3.40.50.1000">
    <property type="entry name" value="HAD superfamily/HAD-like"/>
    <property type="match status" value="1"/>
</dbReference>
<evidence type="ECO:0000313" key="2">
    <source>
        <dbReference type="Proteomes" id="UP000241639"/>
    </source>
</evidence>
<dbReference type="SFLD" id="SFLDG01135">
    <property type="entry name" value="C1.5.6:_HAD__Beta-PGM__Phospha"/>
    <property type="match status" value="1"/>
</dbReference>
<dbReference type="InterPro" id="IPR023214">
    <property type="entry name" value="HAD_sf"/>
</dbReference>
<dbReference type="InterPro" id="IPR050155">
    <property type="entry name" value="HAD-like_hydrolase_sf"/>
</dbReference>
<comment type="caution">
    <text evidence="1">The sequence shown here is derived from an EMBL/GenBank/DDBJ whole genome shotgun (WGS) entry which is preliminary data.</text>
</comment>
<name>A0A2T4Z447_9BACL</name>
<dbReference type="InterPro" id="IPR023198">
    <property type="entry name" value="PGP-like_dom2"/>
</dbReference>
<evidence type="ECO:0000313" key="1">
    <source>
        <dbReference type="EMBL" id="PTM56646.1"/>
    </source>
</evidence>
<dbReference type="InterPro" id="IPR006439">
    <property type="entry name" value="HAD-SF_hydro_IA"/>
</dbReference>
<gene>
    <name evidence="1" type="ORF">C8J48_2971</name>
</gene>
<keyword evidence="2" id="KW-1185">Reference proteome</keyword>
<dbReference type="PRINTS" id="PR00413">
    <property type="entry name" value="HADHALOGNASE"/>
</dbReference>
<reference evidence="1 2" key="1">
    <citation type="submission" date="2018-04" db="EMBL/GenBank/DDBJ databases">
        <title>Genomic Encyclopedia of Archaeal and Bacterial Type Strains, Phase II (KMG-II): from individual species to whole genera.</title>
        <authorList>
            <person name="Goeker M."/>
        </authorList>
    </citation>
    <scope>NUCLEOTIDE SEQUENCE [LARGE SCALE GENOMIC DNA]</scope>
    <source>
        <strain evidence="1 2">DSM 45169</strain>
    </source>
</reference>
<dbReference type="Gene3D" id="1.10.150.240">
    <property type="entry name" value="Putative phosphatase, domain 2"/>
    <property type="match status" value="1"/>
</dbReference>
<dbReference type="RefSeq" id="WP_170105574.1">
    <property type="nucleotide sequence ID" value="NZ_PZZP01000002.1"/>
</dbReference>
<organism evidence="1 2">
    <name type="scientific">Desmospora activa DSM 45169</name>
    <dbReference type="NCBI Taxonomy" id="1121389"/>
    <lineage>
        <taxon>Bacteria</taxon>
        <taxon>Bacillati</taxon>
        <taxon>Bacillota</taxon>
        <taxon>Bacilli</taxon>
        <taxon>Bacillales</taxon>
        <taxon>Thermoactinomycetaceae</taxon>
        <taxon>Desmospora</taxon>
    </lineage>
</organism>
<dbReference type="PANTHER" id="PTHR43434">
    <property type="entry name" value="PHOSPHOGLYCOLATE PHOSPHATASE"/>
    <property type="match status" value="1"/>
</dbReference>
<dbReference type="GO" id="GO:0006281">
    <property type="term" value="P:DNA repair"/>
    <property type="evidence" value="ECO:0007669"/>
    <property type="project" value="TreeGrafter"/>
</dbReference>
<dbReference type="GO" id="GO:0005829">
    <property type="term" value="C:cytosol"/>
    <property type="evidence" value="ECO:0007669"/>
    <property type="project" value="TreeGrafter"/>
</dbReference>
<dbReference type="AlphaFoldDB" id="A0A2T4Z447"/>
<sequence length="222" mass="24496">MKYRTILFDLDGTLLDTTPLIVASFLHTFAEYGSLPYGEKEVLEALGEPLLEQMKRFGGEERAEAMVKTYRRHNVAHHDDYVQAFPGVNHVLERLHREGFTLGVVSNKQRVTVEMGLRLCGLEPLMATVVCQGEAERDKPAPDPLRLAMNRVGADAADTLMVGDSRFDLLAAHNAGTASAGVAWSAHGAESLLAYKPDYLLHSMEDLYGIIGLTVVDGEERR</sequence>
<dbReference type="SFLD" id="SFLDS00003">
    <property type="entry name" value="Haloacid_Dehalogenase"/>
    <property type="match status" value="1"/>
</dbReference>
<proteinExistence type="predicted"/>
<dbReference type="InterPro" id="IPR036412">
    <property type="entry name" value="HAD-like_sf"/>
</dbReference>
<dbReference type="SFLD" id="SFLDG01129">
    <property type="entry name" value="C1.5:_HAD__Beta-PGM__Phosphata"/>
    <property type="match status" value="1"/>
</dbReference>
<dbReference type="NCBIfam" id="NF009804">
    <property type="entry name" value="PRK13288.1"/>
    <property type="match status" value="1"/>
</dbReference>
<dbReference type="NCBIfam" id="TIGR01509">
    <property type="entry name" value="HAD-SF-IA-v3"/>
    <property type="match status" value="1"/>
</dbReference>
<dbReference type="GO" id="GO:0008967">
    <property type="term" value="F:phosphoglycolate phosphatase activity"/>
    <property type="evidence" value="ECO:0007669"/>
    <property type="project" value="TreeGrafter"/>
</dbReference>
<dbReference type="InterPro" id="IPR041492">
    <property type="entry name" value="HAD_2"/>
</dbReference>
<dbReference type="SUPFAM" id="SSF56784">
    <property type="entry name" value="HAD-like"/>
    <property type="match status" value="1"/>
</dbReference>